<comment type="subcellular location">
    <subcellularLocation>
        <location evidence="1">Membrane</location>
        <topology evidence="1">Multi-pass membrane protein</topology>
    </subcellularLocation>
</comment>
<evidence type="ECO:0000256" key="8">
    <source>
        <dbReference type="RuleBase" id="RU000488"/>
    </source>
</evidence>
<evidence type="ECO:0000256" key="6">
    <source>
        <dbReference type="ARBA" id="ARBA00023136"/>
    </source>
</evidence>
<dbReference type="PROSITE" id="PS50920">
    <property type="entry name" value="SOLCAR"/>
    <property type="match status" value="3"/>
</dbReference>
<proteinExistence type="inferred from homology"/>
<feature type="compositionally biased region" description="Basic and acidic residues" evidence="9">
    <location>
        <begin position="39"/>
        <end position="52"/>
    </location>
</feature>
<evidence type="ECO:0000256" key="7">
    <source>
        <dbReference type="PROSITE-ProRule" id="PRU00282"/>
    </source>
</evidence>
<dbReference type="Gene3D" id="1.50.40.10">
    <property type="entry name" value="Mitochondrial carrier domain"/>
    <property type="match status" value="1"/>
</dbReference>
<evidence type="ECO:0000256" key="3">
    <source>
        <dbReference type="ARBA" id="ARBA00022448"/>
    </source>
</evidence>
<evidence type="ECO:0000256" key="5">
    <source>
        <dbReference type="ARBA" id="ARBA00022737"/>
    </source>
</evidence>
<dbReference type="InterPro" id="IPR002067">
    <property type="entry name" value="MCP"/>
</dbReference>
<dbReference type="GO" id="GO:0016020">
    <property type="term" value="C:membrane"/>
    <property type="evidence" value="ECO:0007669"/>
    <property type="project" value="UniProtKB-SubCell"/>
</dbReference>
<evidence type="ECO:0000256" key="4">
    <source>
        <dbReference type="ARBA" id="ARBA00022692"/>
    </source>
</evidence>
<dbReference type="EMBL" id="OA883826">
    <property type="protein sequence ID" value="CAD7279791.1"/>
    <property type="molecule type" value="Genomic_DNA"/>
</dbReference>
<evidence type="ECO:0000256" key="1">
    <source>
        <dbReference type="ARBA" id="ARBA00004141"/>
    </source>
</evidence>
<evidence type="ECO:0008006" key="12">
    <source>
        <dbReference type="Google" id="ProtNLM"/>
    </source>
</evidence>
<reference evidence="10" key="1">
    <citation type="submission" date="2020-11" db="EMBL/GenBank/DDBJ databases">
        <authorList>
            <person name="Tran Van P."/>
        </authorList>
    </citation>
    <scope>NUCLEOTIDE SEQUENCE</scope>
</reference>
<keyword evidence="4 7" id="KW-0812">Transmembrane</keyword>
<accession>A0A7R9GG26</accession>
<keyword evidence="11" id="KW-1185">Reference proteome</keyword>
<feature type="repeat" description="Solcar" evidence="7">
    <location>
        <begin position="60"/>
        <end position="147"/>
    </location>
</feature>
<comment type="similarity">
    <text evidence="2 8">Belongs to the mitochondrial carrier (TC 2.A.29) family.</text>
</comment>
<protein>
    <recommendedName>
        <fullName evidence="12">Solute carrier family 25 member 42</fullName>
    </recommendedName>
</protein>
<feature type="repeat" description="Solcar" evidence="7">
    <location>
        <begin position="157"/>
        <end position="242"/>
    </location>
</feature>
<dbReference type="InterPro" id="IPR018108">
    <property type="entry name" value="MCP_transmembrane"/>
</dbReference>
<dbReference type="Proteomes" id="UP000678499">
    <property type="component" value="Unassembled WGS sequence"/>
</dbReference>
<evidence type="ECO:0000313" key="11">
    <source>
        <dbReference type="Proteomes" id="UP000678499"/>
    </source>
</evidence>
<dbReference type="PRINTS" id="PR00926">
    <property type="entry name" value="MITOCARRIER"/>
</dbReference>
<dbReference type="EMBL" id="CAJPEX010001789">
    <property type="protein sequence ID" value="CAG0919943.1"/>
    <property type="molecule type" value="Genomic_DNA"/>
</dbReference>
<keyword evidence="6 7" id="KW-0472">Membrane</keyword>
<keyword evidence="3 8" id="KW-0813">Transport</keyword>
<evidence type="ECO:0000313" key="10">
    <source>
        <dbReference type="EMBL" id="CAD7279791.1"/>
    </source>
</evidence>
<evidence type="ECO:0000256" key="2">
    <source>
        <dbReference type="ARBA" id="ARBA00006375"/>
    </source>
</evidence>
<feature type="region of interest" description="Disordered" evidence="9">
    <location>
        <begin position="38"/>
        <end position="58"/>
    </location>
</feature>
<dbReference type="GO" id="GO:0055085">
    <property type="term" value="P:transmembrane transport"/>
    <property type="evidence" value="ECO:0007669"/>
    <property type="project" value="InterPro"/>
</dbReference>
<dbReference type="AlphaFoldDB" id="A0A7R9GG26"/>
<dbReference type="InterPro" id="IPR023395">
    <property type="entry name" value="MCP_dom_sf"/>
</dbReference>
<dbReference type="OrthoDB" id="270584at2759"/>
<name>A0A7R9GG26_9CRUS</name>
<dbReference type="Pfam" id="PF00153">
    <property type="entry name" value="Mito_carr"/>
    <property type="match status" value="3"/>
</dbReference>
<dbReference type="PANTHER" id="PTHR24089">
    <property type="entry name" value="SOLUTE CARRIER FAMILY 25"/>
    <property type="match status" value="1"/>
</dbReference>
<evidence type="ECO:0000256" key="9">
    <source>
        <dbReference type="SAM" id="MobiDB-lite"/>
    </source>
</evidence>
<organism evidence="10">
    <name type="scientific">Notodromas monacha</name>
    <dbReference type="NCBI Taxonomy" id="399045"/>
    <lineage>
        <taxon>Eukaryota</taxon>
        <taxon>Metazoa</taxon>
        <taxon>Ecdysozoa</taxon>
        <taxon>Arthropoda</taxon>
        <taxon>Crustacea</taxon>
        <taxon>Oligostraca</taxon>
        <taxon>Ostracoda</taxon>
        <taxon>Podocopa</taxon>
        <taxon>Podocopida</taxon>
        <taxon>Cypridocopina</taxon>
        <taxon>Cypridoidea</taxon>
        <taxon>Cyprididae</taxon>
        <taxon>Notodromas</taxon>
    </lineage>
</organism>
<keyword evidence="5" id="KW-0677">Repeat</keyword>
<dbReference type="SUPFAM" id="SSF103506">
    <property type="entry name" value="Mitochondrial carrier"/>
    <property type="match status" value="1"/>
</dbReference>
<sequence length="365" mass="40587">MVVILNAREANHSEETYSKTDNISAAALTPPLLLAGKANDLDDHHPSDRPTDSKPISRRHQILTSLAAGAAAGGLAKTAIAPLDRTKINFQVSPVKNFSAAKALEFILRTYRNEGFLALWRGNSATLLRIVPYAAVQFASHEQWKHLLHVDTPSHKEGEWRRFAAGSLAGVTGQTVVYPLDVTKARMAVTSAEKHGTLLAVLRSTVKENGFRSLYRGYLPAMLGVIPYAGVSFYTFETLKQWHTRREQTKPSAMEKLMFGAIAGLMGQSASYPLDIVRRRMQTADIMKIEYRSVLGTLLKVYRQVQNRICRMLLFCRKKEEGLKGGWYKGLSMNWIKGPITVGISFTTHDTLVAFIRGLPIFNGE</sequence>
<gene>
    <name evidence="10" type="ORF">NMOB1V02_LOCUS7457</name>
</gene>
<feature type="repeat" description="Solcar" evidence="7">
    <location>
        <begin position="251"/>
        <end position="355"/>
    </location>
</feature>